<gene>
    <name evidence="2" type="ORF">FD47_GL001380</name>
</gene>
<feature type="chain" id="PRO_5006414088" description="Surface layer protein A domain-containing protein" evidence="1">
    <location>
        <begin position="28"/>
        <end position="136"/>
    </location>
</feature>
<evidence type="ECO:0000256" key="1">
    <source>
        <dbReference type="SAM" id="SignalP"/>
    </source>
</evidence>
<name>A0A0R1Z0Z0_9LACO</name>
<evidence type="ECO:0000313" key="2">
    <source>
        <dbReference type="EMBL" id="KRM45547.1"/>
    </source>
</evidence>
<reference evidence="2 3" key="1">
    <citation type="journal article" date="2015" name="Genome Announc.">
        <title>Expanding the biotechnology potential of lactobacilli through comparative genomics of 213 strains and associated genera.</title>
        <authorList>
            <person name="Sun Z."/>
            <person name="Harris H.M."/>
            <person name="McCann A."/>
            <person name="Guo C."/>
            <person name="Argimon S."/>
            <person name="Zhang W."/>
            <person name="Yang X."/>
            <person name="Jeffery I.B."/>
            <person name="Cooney J.C."/>
            <person name="Kagawa T.F."/>
            <person name="Liu W."/>
            <person name="Song Y."/>
            <person name="Salvetti E."/>
            <person name="Wrobel A."/>
            <person name="Rasinkangas P."/>
            <person name="Parkhill J."/>
            <person name="Rea M.C."/>
            <person name="O'Sullivan O."/>
            <person name="Ritari J."/>
            <person name="Douillard F.P."/>
            <person name="Paul Ross R."/>
            <person name="Yang R."/>
            <person name="Briner A.E."/>
            <person name="Felis G.E."/>
            <person name="de Vos W.M."/>
            <person name="Barrangou R."/>
            <person name="Klaenhammer T.R."/>
            <person name="Caufield P.W."/>
            <person name="Cui Y."/>
            <person name="Zhang H."/>
            <person name="O'Toole P.W."/>
        </authorList>
    </citation>
    <scope>NUCLEOTIDE SEQUENCE [LARGE SCALE GENOMIC DNA]</scope>
    <source>
        <strain evidence="2 3">DSM 18390</strain>
    </source>
</reference>
<dbReference type="PATRIC" id="fig|1423786.4.peg.1479"/>
<protein>
    <recommendedName>
        <fullName evidence="4">Surface layer protein A domain-containing protein</fullName>
    </recommendedName>
</protein>
<comment type="caution">
    <text evidence="2">The sequence shown here is derived from an EMBL/GenBank/DDBJ whole genome shotgun (WGS) entry which is preliminary data.</text>
</comment>
<feature type="signal peptide" evidence="1">
    <location>
        <begin position="1"/>
        <end position="27"/>
    </location>
</feature>
<organism evidence="2 3">
    <name type="scientific">Lentilactobacillus parafarraginis DSM 18390 = JCM 14109</name>
    <dbReference type="NCBI Taxonomy" id="1423786"/>
    <lineage>
        <taxon>Bacteria</taxon>
        <taxon>Bacillati</taxon>
        <taxon>Bacillota</taxon>
        <taxon>Bacilli</taxon>
        <taxon>Lactobacillales</taxon>
        <taxon>Lactobacillaceae</taxon>
        <taxon>Lentilactobacillus</taxon>
    </lineage>
</organism>
<evidence type="ECO:0000313" key="3">
    <source>
        <dbReference type="Proteomes" id="UP000051010"/>
    </source>
</evidence>
<dbReference type="AlphaFoldDB" id="A0A0R1Z0Z0"/>
<dbReference type="EMBL" id="AZFZ01000003">
    <property type="protein sequence ID" value="KRM45547.1"/>
    <property type="molecule type" value="Genomic_DNA"/>
</dbReference>
<dbReference type="RefSeq" id="WP_008210993.1">
    <property type="nucleotide sequence ID" value="NZ_AZFZ01000003.1"/>
</dbReference>
<sequence length="136" mass="14238">MKKMTTLMTVISLALPLAFATPLAASAATKPTTTAKPAKTTKGMTYTIAKNGASFFKTAKAYHTTKTAPTVYKALIAADSSNVTFTAKGKLKASTTYYVTQSIKTAATKTQKSQTFLNVKGQGWVLASGLTAGKMA</sequence>
<keyword evidence="1" id="KW-0732">Signal</keyword>
<accession>A0A0R1Z0Z0</accession>
<dbReference type="Proteomes" id="UP000051010">
    <property type="component" value="Unassembled WGS sequence"/>
</dbReference>
<proteinExistence type="predicted"/>
<evidence type="ECO:0008006" key="4">
    <source>
        <dbReference type="Google" id="ProtNLM"/>
    </source>
</evidence>